<protein>
    <submittedName>
        <fullName evidence="2">Winged helix-turn helix</fullName>
    </submittedName>
</protein>
<dbReference type="InterPro" id="IPR009057">
    <property type="entry name" value="Homeodomain-like_sf"/>
</dbReference>
<evidence type="ECO:0000313" key="3">
    <source>
        <dbReference type="Proteomes" id="UP000234327"/>
    </source>
</evidence>
<dbReference type="SUPFAM" id="SSF46689">
    <property type="entry name" value="Homeodomain-like"/>
    <property type="match status" value="1"/>
</dbReference>
<evidence type="ECO:0000259" key="1">
    <source>
        <dbReference type="PROSITE" id="PS50994"/>
    </source>
</evidence>
<dbReference type="InterPro" id="IPR036397">
    <property type="entry name" value="RNaseH_sf"/>
</dbReference>
<dbReference type="Pfam" id="PF13551">
    <property type="entry name" value="HTH_29"/>
    <property type="match status" value="1"/>
</dbReference>
<dbReference type="Gene3D" id="3.30.420.10">
    <property type="entry name" value="Ribonuclease H-like superfamily/Ribonuclease H"/>
    <property type="match status" value="1"/>
</dbReference>
<sequence length="393" mass="44440">MNDSNKNRSIILAITEGGLTQTQAAQRFDVSTRWIRTLLTRYRTGGLDAVDPQSKRPRTNPNAIDEATISTILTLRDSLIAQGLDAGPESIWDRMPASSRPSTATIWRILRRNNTITDQPQKRPRSSWHRFQAAAPNETWQSDFTHWPLADGTDTETISWLDDHSRKLLHATAHTPVTGRIVIDTFTQTMDAYGPPASTLTDNGMVYTARFSRGNDGTRDQPNAFEQLLSDLAITQKNGGPNKPTTQGKIERYHQTLKRWLRADGNVESIEALNEQLVRFAHIYNTQRPHRAIGRRTPDTVYSATPKAQPVIEVDSRVWRIRYDRVDAYGKISLRFAGRLRHLGIGRAYARKRVLLLVHDRETMVIDRGAGAIIAQHTIDIEKNYQPSKGTMT</sequence>
<name>A0A2H1I0S1_BREAU</name>
<dbReference type="PANTHER" id="PTHR35004">
    <property type="entry name" value="TRANSPOSASE RV3428C-RELATED"/>
    <property type="match status" value="1"/>
</dbReference>
<evidence type="ECO:0000313" key="2">
    <source>
        <dbReference type="EMBL" id="SMX68797.1"/>
    </source>
</evidence>
<feature type="domain" description="Integrase catalytic" evidence="1">
    <location>
        <begin position="132"/>
        <end position="306"/>
    </location>
</feature>
<reference evidence="2 3" key="1">
    <citation type="submission" date="2017-03" db="EMBL/GenBank/DDBJ databases">
        <authorList>
            <person name="Afonso C.L."/>
            <person name="Miller P.J."/>
            <person name="Scott M.A."/>
            <person name="Spackman E."/>
            <person name="Goraichik I."/>
            <person name="Dimitrov K.M."/>
            <person name="Suarez D.L."/>
            <person name="Swayne D.E."/>
        </authorList>
    </citation>
    <scope>NUCLEOTIDE SEQUENCE [LARGE SCALE GENOMIC DNA]</scope>
    <source>
        <strain evidence="3">6(3)</strain>
    </source>
</reference>
<dbReference type="InterPro" id="IPR012337">
    <property type="entry name" value="RNaseH-like_sf"/>
</dbReference>
<dbReference type="AlphaFoldDB" id="A0A2H1I0S1"/>
<dbReference type="SUPFAM" id="SSF53098">
    <property type="entry name" value="Ribonuclease H-like"/>
    <property type="match status" value="1"/>
</dbReference>
<dbReference type="EMBL" id="FXYZ01000002">
    <property type="protein sequence ID" value="SMX68797.1"/>
    <property type="molecule type" value="Genomic_DNA"/>
</dbReference>
<dbReference type="GO" id="GO:0015074">
    <property type="term" value="P:DNA integration"/>
    <property type="evidence" value="ECO:0007669"/>
    <property type="project" value="InterPro"/>
</dbReference>
<dbReference type="PANTHER" id="PTHR35004:SF7">
    <property type="entry name" value="INTEGRASE PROTEIN"/>
    <property type="match status" value="1"/>
</dbReference>
<dbReference type="Pfam" id="PF13683">
    <property type="entry name" value="rve_3"/>
    <property type="match status" value="1"/>
</dbReference>
<dbReference type="GO" id="GO:0003676">
    <property type="term" value="F:nucleic acid binding"/>
    <property type="evidence" value="ECO:0007669"/>
    <property type="project" value="InterPro"/>
</dbReference>
<accession>A0A2H1I0S1</accession>
<dbReference type="RefSeq" id="WP_101598062.1">
    <property type="nucleotide sequence ID" value="NZ_FXYZ01000002.1"/>
</dbReference>
<dbReference type="PROSITE" id="PS50994">
    <property type="entry name" value="INTEGRASE"/>
    <property type="match status" value="1"/>
</dbReference>
<proteinExistence type="predicted"/>
<gene>
    <name evidence="2" type="ORF">BAURA63_00746</name>
</gene>
<dbReference type="Proteomes" id="UP000234327">
    <property type="component" value="Unassembled WGS sequence"/>
</dbReference>
<dbReference type="InterPro" id="IPR001584">
    <property type="entry name" value="Integrase_cat-core"/>
</dbReference>
<organism evidence="2 3">
    <name type="scientific">Brevibacterium aurantiacum</name>
    <dbReference type="NCBI Taxonomy" id="273384"/>
    <lineage>
        <taxon>Bacteria</taxon>
        <taxon>Bacillati</taxon>
        <taxon>Actinomycetota</taxon>
        <taxon>Actinomycetes</taxon>
        <taxon>Micrococcales</taxon>
        <taxon>Brevibacteriaceae</taxon>
        <taxon>Brevibacterium</taxon>
    </lineage>
</organism>